<gene>
    <name evidence="10" type="ORF">GTA08_BOTSDO09055</name>
</gene>
<keyword evidence="5" id="KW-0813">Transport</keyword>
<evidence type="ECO:0000256" key="5">
    <source>
        <dbReference type="ARBA" id="ARBA00022448"/>
    </source>
</evidence>
<evidence type="ECO:0000256" key="6">
    <source>
        <dbReference type="ARBA" id="ARBA00022729"/>
    </source>
</evidence>
<sequence>MVEGSEADTAGAETRECAPRPAPSHIREASSSSRHKDTRGQSSPPSPQIASVIVAADNRALSTTTIAHIKASPTAQLLIRLAVAMKVSTLLLAIASPLVASASSNLLGGLLSQQEVIVQDLKVPGSNPLYFCEDPANNLLTIDDVDLAPNPPEAGKTLSIKATGTLEKDVEEGAKVRLQVKYGLITLIKQEASLCDYVKEVDLECPLKKGDLKLTKDVDLPKEIPPGKYTVLADVFTKDNDKITCLTATVQFSR</sequence>
<dbReference type="SMART" id="SM00737">
    <property type="entry name" value="ML"/>
    <property type="match status" value="1"/>
</dbReference>
<evidence type="ECO:0000256" key="2">
    <source>
        <dbReference type="ARBA" id="ARBA00006370"/>
    </source>
</evidence>
<dbReference type="OrthoDB" id="6409159at2759"/>
<evidence type="ECO:0000259" key="9">
    <source>
        <dbReference type="SMART" id="SM00737"/>
    </source>
</evidence>
<comment type="similarity">
    <text evidence="2">Belongs to the NPC2 family.</text>
</comment>
<dbReference type="InterPro" id="IPR039670">
    <property type="entry name" value="NPC2-like"/>
</dbReference>
<evidence type="ECO:0000256" key="4">
    <source>
        <dbReference type="ARBA" id="ARBA00016056"/>
    </source>
</evidence>
<dbReference type="Proteomes" id="UP000572817">
    <property type="component" value="Unassembled WGS sequence"/>
</dbReference>
<evidence type="ECO:0000256" key="7">
    <source>
        <dbReference type="ARBA" id="ARBA00023055"/>
    </source>
</evidence>
<comment type="subunit">
    <text evidence="3">Monomer.</text>
</comment>
<protein>
    <recommendedName>
        <fullName evidence="4">Phosphatidylglycerol/phosphatidylinositol transfer protein</fullName>
    </recommendedName>
</protein>
<evidence type="ECO:0000313" key="10">
    <source>
        <dbReference type="EMBL" id="KAF4302955.1"/>
    </source>
</evidence>
<feature type="domain" description="MD-2-related lipid-recognition" evidence="9">
    <location>
        <begin position="129"/>
        <end position="250"/>
    </location>
</feature>
<keyword evidence="11" id="KW-1185">Reference proteome</keyword>
<feature type="region of interest" description="Disordered" evidence="8">
    <location>
        <begin position="1"/>
        <end position="48"/>
    </location>
</feature>
<dbReference type="CDD" id="cd00917">
    <property type="entry name" value="PG-PI_TP"/>
    <property type="match status" value="1"/>
</dbReference>
<dbReference type="AlphaFoldDB" id="A0A8H4IKV6"/>
<dbReference type="Pfam" id="PF02221">
    <property type="entry name" value="E1_DerP2_DerF2"/>
    <property type="match status" value="1"/>
</dbReference>
<keyword evidence="6" id="KW-0732">Signal</keyword>
<organism evidence="10 11">
    <name type="scientific">Botryosphaeria dothidea</name>
    <dbReference type="NCBI Taxonomy" id="55169"/>
    <lineage>
        <taxon>Eukaryota</taxon>
        <taxon>Fungi</taxon>
        <taxon>Dikarya</taxon>
        <taxon>Ascomycota</taxon>
        <taxon>Pezizomycotina</taxon>
        <taxon>Dothideomycetes</taxon>
        <taxon>Dothideomycetes incertae sedis</taxon>
        <taxon>Botryosphaeriales</taxon>
        <taxon>Botryosphaeriaceae</taxon>
        <taxon>Botryosphaeria</taxon>
    </lineage>
</organism>
<evidence type="ECO:0000256" key="3">
    <source>
        <dbReference type="ARBA" id="ARBA00011245"/>
    </source>
</evidence>
<evidence type="ECO:0000313" key="11">
    <source>
        <dbReference type="Proteomes" id="UP000572817"/>
    </source>
</evidence>
<keyword evidence="7" id="KW-0445">Lipid transport</keyword>
<evidence type="ECO:0000256" key="1">
    <source>
        <dbReference type="ARBA" id="ARBA00002053"/>
    </source>
</evidence>
<dbReference type="PANTHER" id="PTHR11306">
    <property type="entry name" value="NIEMANN PICK TYPE C2 PROTEIN NPC2-RELATED"/>
    <property type="match status" value="1"/>
</dbReference>
<dbReference type="Gene3D" id="2.60.40.770">
    <property type="match status" value="1"/>
</dbReference>
<accession>A0A8H4IKV6</accession>
<dbReference type="FunFam" id="2.60.40.770:FF:000004">
    <property type="entry name" value="Phosphatidylglycerol/phosphatidylinositol transfer protein"/>
    <property type="match status" value="1"/>
</dbReference>
<dbReference type="InterPro" id="IPR003172">
    <property type="entry name" value="ML_dom"/>
</dbReference>
<comment type="caution">
    <text evidence="10">The sequence shown here is derived from an EMBL/GenBank/DDBJ whole genome shotgun (WGS) entry which is preliminary data.</text>
</comment>
<dbReference type="EMBL" id="WWBZ02000062">
    <property type="protein sequence ID" value="KAF4302955.1"/>
    <property type="molecule type" value="Genomic_DNA"/>
</dbReference>
<dbReference type="PANTHER" id="PTHR11306:SF0">
    <property type="entry name" value="PHOSPHATIDYLGLYCEROL_PHOSPHATIDYLINOSITOL TRANSFER PROTEIN"/>
    <property type="match status" value="1"/>
</dbReference>
<comment type="function">
    <text evidence="1">Catalyzes the intermembrane transfer of phosphatidylglycerol and phosphatidylinositol.</text>
</comment>
<dbReference type="InterPro" id="IPR033917">
    <property type="entry name" value="ML_PG-PI_TP"/>
</dbReference>
<dbReference type="GO" id="GO:0032934">
    <property type="term" value="F:sterol binding"/>
    <property type="evidence" value="ECO:0007669"/>
    <property type="project" value="InterPro"/>
</dbReference>
<evidence type="ECO:0000256" key="8">
    <source>
        <dbReference type="SAM" id="MobiDB-lite"/>
    </source>
</evidence>
<proteinExistence type="inferred from homology"/>
<dbReference type="SUPFAM" id="SSF81296">
    <property type="entry name" value="E set domains"/>
    <property type="match status" value="1"/>
</dbReference>
<name>A0A8H4IKV6_9PEZI</name>
<dbReference type="InterPro" id="IPR014756">
    <property type="entry name" value="Ig_E-set"/>
</dbReference>
<reference evidence="10" key="1">
    <citation type="submission" date="2020-04" db="EMBL/GenBank/DDBJ databases">
        <title>Genome Assembly and Annotation of Botryosphaeria dothidea sdau 11-99, a Latent Pathogen of Apple Fruit Ring Rot in China.</title>
        <authorList>
            <person name="Yu C."/>
            <person name="Diao Y."/>
            <person name="Lu Q."/>
            <person name="Zhao J."/>
            <person name="Cui S."/>
            <person name="Peng C."/>
            <person name="He B."/>
            <person name="Liu H."/>
        </authorList>
    </citation>
    <scope>NUCLEOTIDE SEQUENCE [LARGE SCALE GENOMIC DNA]</scope>
    <source>
        <strain evidence="10">Sdau11-99</strain>
    </source>
</reference>
<dbReference type="GO" id="GO:0032366">
    <property type="term" value="P:intracellular sterol transport"/>
    <property type="evidence" value="ECO:0007669"/>
    <property type="project" value="InterPro"/>
</dbReference>